<dbReference type="PANTHER" id="PTHR22899">
    <property type="entry name" value="CYCLIN-RELATED F-BOX FAMILY"/>
    <property type="match status" value="1"/>
</dbReference>
<dbReference type="PANTHER" id="PTHR22899:SF0">
    <property type="entry name" value="F-BOX ASSOCIATED DOMAIN-CONTAINING PROTEIN-RELATED"/>
    <property type="match status" value="1"/>
</dbReference>
<evidence type="ECO:0000259" key="1">
    <source>
        <dbReference type="PROSITE" id="PS50181"/>
    </source>
</evidence>
<feature type="domain" description="F-box" evidence="1">
    <location>
        <begin position="2"/>
        <end position="51"/>
    </location>
</feature>
<dbReference type="AlphaFoldDB" id="A0A1I7TBH7"/>
<dbReference type="Proteomes" id="UP000095282">
    <property type="component" value="Unplaced"/>
</dbReference>
<organism evidence="2 3">
    <name type="scientific">Caenorhabditis tropicalis</name>
    <dbReference type="NCBI Taxonomy" id="1561998"/>
    <lineage>
        <taxon>Eukaryota</taxon>
        <taxon>Metazoa</taxon>
        <taxon>Ecdysozoa</taxon>
        <taxon>Nematoda</taxon>
        <taxon>Chromadorea</taxon>
        <taxon>Rhabditida</taxon>
        <taxon>Rhabditina</taxon>
        <taxon>Rhabditomorpha</taxon>
        <taxon>Rhabditoidea</taxon>
        <taxon>Rhabditidae</taxon>
        <taxon>Peloderinae</taxon>
        <taxon>Caenorhabditis</taxon>
    </lineage>
</organism>
<proteinExistence type="predicted"/>
<dbReference type="InterPro" id="IPR001810">
    <property type="entry name" value="F-box_dom"/>
</dbReference>
<sequence length="312" mass="36255">MSFDFQNLPYLASKEVLSTMKVDEIFKLASLSKKNASKVKPCLNTQRFKLTIFSTDGWKIETSCQSFSAYFSENAREEGVFLDKTVYEVLEFIVYVFNKPIINLRIANDIEVFHNYSRFFESLGVKINKVTFDRCKQGELQNMLKAFKEVPNVKLWSVDLEKGTQFDKTIHYQFDLIEITICEFMDVEWQRDLLFSLIDCKGVVVNKNSHPLGGQSVPTKDLKAFLELWINGSKMEHICTTAFDLSEFPTIFESLGQVIPVKAANRLNGSHKWKLEFREDQCFMIQQKNNGPKAIVWNEYNTVQLETYFELI</sequence>
<accession>A0A1I7TBH7</accession>
<keyword evidence="2" id="KW-1185">Reference proteome</keyword>
<dbReference type="WBParaSite" id="Csp11.Scaffold572.g4316.t1">
    <property type="protein sequence ID" value="Csp11.Scaffold572.g4316.t1"/>
    <property type="gene ID" value="Csp11.Scaffold572.g4316"/>
</dbReference>
<dbReference type="InterPro" id="IPR053222">
    <property type="entry name" value="Zygotic_Embryogenesis-Asso"/>
</dbReference>
<name>A0A1I7TBH7_9PELO</name>
<evidence type="ECO:0000313" key="3">
    <source>
        <dbReference type="WBParaSite" id="Csp11.Scaffold572.g4316.t1"/>
    </source>
</evidence>
<protein>
    <submittedName>
        <fullName evidence="3">F-box domain-containing protein</fullName>
    </submittedName>
</protein>
<evidence type="ECO:0000313" key="2">
    <source>
        <dbReference type="Proteomes" id="UP000095282"/>
    </source>
</evidence>
<dbReference type="PROSITE" id="PS50181">
    <property type="entry name" value="FBOX"/>
    <property type="match status" value="1"/>
</dbReference>
<reference evidence="3" key="1">
    <citation type="submission" date="2016-11" db="UniProtKB">
        <authorList>
            <consortium name="WormBaseParasite"/>
        </authorList>
    </citation>
    <scope>IDENTIFICATION</scope>
</reference>